<dbReference type="Proteomes" id="UP000095651">
    <property type="component" value="Unassembled WGS sequence"/>
</dbReference>
<protein>
    <submittedName>
        <fullName evidence="1">Uncharacterized protein</fullName>
    </submittedName>
</protein>
<dbReference type="RefSeq" id="WP_055659783.1">
    <property type="nucleotide sequence ID" value="NZ_CABIXC010000021.1"/>
</dbReference>
<evidence type="ECO:0000313" key="2">
    <source>
        <dbReference type="Proteomes" id="UP000095651"/>
    </source>
</evidence>
<gene>
    <name evidence="1" type="ORF">ERS852407_05324</name>
</gene>
<dbReference type="AlphaFoldDB" id="A0A174LCC6"/>
<name>A0A174LCC6_9FIRM</name>
<sequence length="148" mass="16584">MTAPQNYSDWIILLDQLKNKTDDTEVVEAMKQGTIPWQSGVSERFIKKLIDAVNTRMNSASDRFQRDMNYAAGREGSIVQALLALRKEMALLADVMNIPAIPEADRAQYVALVKAQADNMQNSLEDTAKKDRTGKLSSIVKNHKVNVF</sequence>
<proteinExistence type="predicted"/>
<organism evidence="1 2">
    <name type="scientific">Hungatella hathewayi</name>
    <dbReference type="NCBI Taxonomy" id="154046"/>
    <lineage>
        <taxon>Bacteria</taxon>
        <taxon>Bacillati</taxon>
        <taxon>Bacillota</taxon>
        <taxon>Clostridia</taxon>
        <taxon>Lachnospirales</taxon>
        <taxon>Lachnospiraceae</taxon>
        <taxon>Hungatella</taxon>
    </lineage>
</organism>
<evidence type="ECO:0000313" key="1">
    <source>
        <dbReference type="EMBL" id="CUP21733.1"/>
    </source>
</evidence>
<reference evidence="1 2" key="1">
    <citation type="submission" date="2015-09" db="EMBL/GenBank/DDBJ databases">
        <authorList>
            <consortium name="Pathogen Informatics"/>
        </authorList>
    </citation>
    <scope>NUCLEOTIDE SEQUENCE [LARGE SCALE GENOMIC DNA]</scope>
    <source>
        <strain evidence="1 2">2789STDY5608850</strain>
    </source>
</reference>
<accession>A0A174LCC6</accession>
<dbReference type="EMBL" id="CYZE01000021">
    <property type="protein sequence ID" value="CUP21733.1"/>
    <property type="molecule type" value="Genomic_DNA"/>
</dbReference>